<accession>A0AA35TGS3</accession>
<dbReference type="InterPro" id="IPR014752">
    <property type="entry name" value="Arrestin-like_C"/>
</dbReference>
<evidence type="ECO:0000256" key="5">
    <source>
        <dbReference type="ARBA" id="ARBA00093280"/>
    </source>
</evidence>
<name>A0AA35TGS3_GEOBA</name>
<dbReference type="EMBL" id="CASHTH010003692">
    <property type="protein sequence ID" value="CAI8048035.1"/>
    <property type="molecule type" value="Genomic_DNA"/>
</dbReference>
<dbReference type="AlphaFoldDB" id="A0AA35TGS3"/>
<proteinExistence type="inferred from homology"/>
<dbReference type="Gene3D" id="2.60.40.640">
    <property type="match status" value="2"/>
</dbReference>
<dbReference type="Pfam" id="PF03643">
    <property type="entry name" value="Vps26"/>
    <property type="match status" value="1"/>
</dbReference>
<comment type="subunit">
    <text evidence="6">Component of the commander complex that is essential for endosomal recycling of transmembrane cargos; the commander complex is composed of the CCC subcomplex and the retriever subcomplex. Component of the heterotrimeric retriever complex consisting of VPS26C, VPS29 and VPS35L; within the complex interacts with VPS35L. Interacts with SNX17 (via C-terminus); the interaction is direct and associates SNX17 with the retriever complex. Interacts with SNX31; the interaction is direct.</text>
</comment>
<comment type="similarity">
    <text evidence="2">Belongs to the VPS26 family.</text>
</comment>
<keyword evidence="3" id="KW-0967">Endosome</keyword>
<dbReference type="FunFam" id="2.60.40.640:FF:000009">
    <property type="entry name" value="Down syndrome critical region protein 3"/>
    <property type="match status" value="1"/>
</dbReference>
<keyword evidence="8" id="KW-1185">Reference proteome</keyword>
<evidence type="ECO:0000256" key="3">
    <source>
        <dbReference type="ARBA" id="ARBA00022753"/>
    </source>
</evidence>
<reference evidence="7" key="1">
    <citation type="submission" date="2023-03" db="EMBL/GenBank/DDBJ databases">
        <authorList>
            <person name="Steffen K."/>
            <person name="Cardenas P."/>
        </authorList>
    </citation>
    <scope>NUCLEOTIDE SEQUENCE</scope>
</reference>
<dbReference type="FunFam" id="2.60.40.640:FF:000008">
    <property type="entry name" value="Down syndrome critical region protein 3"/>
    <property type="match status" value="1"/>
</dbReference>
<dbReference type="GO" id="GO:0006886">
    <property type="term" value="P:intracellular protein transport"/>
    <property type="evidence" value="ECO:0007669"/>
    <property type="project" value="InterPro"/>
</dbReference>
<dbReference type="Proteomes" id="UP001174909">
    <property type="component" value="Unassembled WGS sequence"/>
</dbReference>
<comment type="subcellular location">
    <subcellularLocation>
        <location evidence="1">Endosome</location>
    </subcellularLocation>
</comment>
<evidence type="ECO:0000256" key="6">
    <source>
        <dbReference type="ARBA" id="ARBA00093474"/>
    </source>
</evidence>
<evidence type="ECO:0000313" key="7">
    <source>
        <dbReference type="EMBL" id="CAI8048035.1"/>
    </source>
</evidence>
<evidence type="ECO:0000256" key="1">
    <source>
        <dbReference type="ARBA" id="ARBA00004177"/>
    </source>
</evidence>
<sequence>MATLDIRLKRANKVYREGEVIKGALVVTSKSELSHTGITLAMDGTVSLQLSAKSVGVFEAFYNSLKPINLLNYSLEISKAGKLPSGSTEIPFELPLRPKAGKKLYETYHGVFVNILYTLKVDMKRPLLNKDMQKVSEFIVEYAPGEKQEEKEVKFTISPQSLENVKDRGRVPDFLVSGKIDTVNCCITKPFCGELTVERSSSSIRSIELQLVRVETCGCAEGYARDPTEIQNIQIADGDVCKGIVIPLYMVFPRLFTSPTLATSNFKVEFEVNVVIIFHDDSLVTENFPIKLSRF</sequence>
<evidence type="ECO:0000256" key="2">
    <source>
        <dbReference type="ARBA" id="ARBA00009100"/>
    </source>
</evidence>
<dbReference type="PANTHER" id="PTHR12233">
    <property type="entry name" value="VACUOLAR PROTEIN SORTING 26 RELATED"/>
    <property type="match status" value="1"/>
</dbReference>
<comment type="caution">
    <text evidence="7">The sequence shown here is derived from an EMBL/GenBank/DDBJ whole genome shotgun (WGS) entry which is preliminary data.</text>
</comment>
<protein>
    <recommendedName>
        <fullName evidence="4">Vacuolar protein sorting-associated protein 26C</fullName>
    </recommendedName>
</protein>
<comment type="function">
    <text evidence="5">Component of the commander complex that is essential for endosomal recycling of transmembrane cargos; the commander complex is composed of the CCC subcomplex and the retriever subcomplex. Component of the retriever complex, which is a heterotrimeric complex related to retromer cargo-selective complex (CSC) and essential for retromer-independent retrieval and recycling of numerous cargos such as integrin alpha-5/beta-1 (ITGA5:ITGB1). The recruitment of the retriever complex to the endosomal membrane involves CCC and WASH complexes. In the endosomes, drives the retriever and recycling of NxxY-motif-containing cargo proteins by coupling to SNX17, a cargo essential for the homeostatic maintenance of numerous cell surface proteins associated with processes that include cell migration, cell adhesion, nutrient supply and cell signaling.</text>
</comment>
<dbReference type="GO" id="GO:0005768">
    <property type="term" value="C:endosome"/>
    <property type="evidence" value="ECO:0007669"/>
    <property type="project" value="UniProtKB-SubCell"/>
</dbReference>
<evidence type="ECO:0000313" key="8">
    <source>
        <dbReference type="Proteomes" id="UP001174909"/>
    </source>
</evidence>
<dbReference type="InterPro" id="IPR028934">
    <property type="entry name" value="Vps26-related"/>
</dbReference>
<gene>
    <name evidence="7" type="ORF">GBAR_LOCUS26539</name>
</gene>
<organism evidence="7 8">
    <name type="scientific">Geodia barretti</name>
    <name type="common">Barrett's horny sponge</name>
    <dbReference type="NCBI Taxonomy" id="519541"/>
    <lineage>
        <taxon>Eukaryota</taxon>
        <taxon>Metazoa</taxon>
        <taxon>Porifera</taxon>
        <taxon>Demospongiae</taxon>
        <taxon>Heteroscleromorpha</taxon>
        <taxon>Tetractinellida</taxon>
        <taxon>Astrophorina</taxon>
        <taxon>Geodiidae</taxon>
        <taxon>Geodia</taxon>
    </lineage>
</organism>
<evidence type="ECO:0000256" key="4">
    <source>
        <dbReference type="ARBA" id="ARBA00067597"/>
    </source>
</evidence>